<protein>
    <submittedName>
        <fullName evidence="1">Uncharacterized protein</fullName>
    </submittedName>
</protein>
<gene>
    <name evidence="1" type="ORF">NPIL_392491</name>
</gene>
<sequence>MACDPILHVPGLFNYVIRLCQEGFVDTSEIILTNPAGVCCTAAHLYSKNEAPTVTPGLIEWCELCLSWLNLEATVRLLGMDSNFTVLGLRQSVASGGTFYPQSSFTT</sequence>
<organism evidence="1 2">
    <name type="scientific">Nephila pilipes</name>
    <name type="common">Giant wood spider</name>
    <name type="synonym">Nephila maculata</name>
    <dbReference type="NCBI Taxonomy" id="299642"/>
    <lineage>
        <taxon>Eukaryota</taxon>
        <taxon>Metazoa</taxon>
        <taxon>Ecdysozoa</taxon>
        <taxon>Arthropoda</taxon>
        <taxon>Chelicerata</taxon>
        <taxon>Arachnida</taxon>
        <taxon>Araneae</taxon>
        <taxon>Araneomorphae</taxon>
        <taxon>Entelegynae</taxon>
        <taxon>Araneoidea</taxon>
        <taxon>Nephilidae</taxon>
        <taxon>Nephila</taxon>
    </lineage>
</organism>
<dbReference type="Proteomes" id="UP000887013">
    <property type="component" value="Unassembled WGS sequence"/>
</dbReference>
<accession>A0A8X6N8Q8</accession>
<name>A0A8X6N8Q8_NEPPI</name>
<keyword evidence="2" id="KW-1185">Reference proteome</keyword>
<comment type="caution">
    <text evidence="1">The sequence shown here is derived from an EMBL/GenBank/DDBJ whole genome shotgun (WGS) entry which is preliminary data.</text>
</comment>
<dbReference type="AlphaFoldDB" id="A0A8X6N8Q8"/>
<proteinExistence type="predicted"/>
<evidence type="ECO:0000313" key="2">
    <source>
        <dbReference type="Proteomes" id="UP000887013"/>
    </source>
</evidence>
<evidence type="ECO:0000313" key="1">
    <source>
        <dbReference type="EMBL" id="GFT00233.1"/>
    </source>
</evidence>
<reference evidence="1" key="1">
    <citation type="submission" date="2020-08" db="EMBL/GenBank/DDBJ databases">
        <title>Multicomponent nature underlies the extraordinary mechanical properties of spider dragline silk.</title>
        <authorList>
            <person name="Kono N."/>
            <person name="Nakamura H."/>
            <person name="Mori M."/>
            <person name="Yoshida Y."/>
            <person name="Ohtoshi R."/>
            <person name="Malay A.D."/>
            <person name="Moran D.A.P."/>
            <person name="Tomita M."/>
            <person name="Numata K."/>
            <person name="Arakawa K."/>
        </authorList>
    </citation>
    <scope>NUCLEOTIDE SEQUENCE</scope>
</reference>
<dbReference type="EMBL" id="BMAW01006734">
    <property type="protein sequence ID" value="GFT00233.1"/>
    <property type="molecule type" value="Genomic_DNA"/>
</dbReference>